<evidence type="ECO:0000256" key="16">
    <source>
        <dbReference type="SAM" id="MobiDB-lite"/>
    </source>
</evidence>
<feature type="compositionally biased region" description="Basic and acidic residues" evidence="16">
    <location>
        <begin position="16"/>
        <end position="30"/>
    </location>
</feature>
<evidence type="ECO:0000256" key="10">
    <source>
        <dbReference type="ARBA" id="ARBA00048266"/>
    </source>
</evidence>
<evidence type="ECO:0000256" key="14">
    <source>
        <dbReference type="PROSITE-ProRule" id="PRU00723"/>
    </source>
</evidence>
<accession>A0A8C4ZEB5</accession>
<dbReference type="SUPFAM" id="SSF51395">
    <property type="entry name" value="FMN-linked oxidoreductases"/>
    <property type="match status" value="1"/>
</dbReference>
<dbReference type="GeneTree" id="ENSGT00550000075134"/>
<dbReference type="InterPro" id="IPR013785">
    <property type="entry name" value="Aldolase_TIM"/>
</dbReference>
<dbReference type="GO" id="GO:0006397">
    <property type="term" value="P:mRNA processing"/>
    <property type="evidence" value="ECO:0007669"/>
    <property type="project" value="UniProtKB-KW"/>
</dbReference>
<keyword evidence="14 15" id="KW-0479">Metal-binding</keyword>
<evidence type="ECO:0000256" key="11">
    <source>
        <dbReference type="ARBA" id="ARBA00048342"/>
    </source>
</evidence>
<evidence type="ECO:0000256" key="8">
    <source>
        <dbReference type="ARBA" id="ARBA00023027"/>
    </source>
</evidence>
<organism evidence="18 19">
    <name type="scientific">Gadus morhua</name>
    <name type="common">Atlantic cod</name>
    <dbReference type="NCBI Taxonomy" id="8049"/>
    <lineage>
        <taxon>Eukaryota</taxon>
        <taxon>Metazoa</taxon>
        <taxon>Chordata</taxon>
        <taxon>Craniata</taxon>
        <taxon>Vertebrata</taxon>
        <taxon>Euteleostomi</taxon>
        <taxon>Actinopterygii</taxon>
        <taxon>Neopterygii</taxon>
        <taxon>Teleostei</taxon>
        <taxon>Neoteleostei</taxon>
        <taxon>Acanthomorphata</taxon>
        <taxon>Zeiogadaria</taxon>
        <taxon>Gadariae</taxon>
        <taxon>Gadiformes</taxon>
        <taxon>Gadoidei</taxon>
        <taxon>Gadidae</taxon>
        <taxon>Gadus</taxon>
    </lineage>
</organism>
<keyword evidence="14 15" id="KW-0863">Zinc-finger</keyword>
<evidence type="ECO:0000256" key="3">
    <source>
        <dbReference type="ARBA" id="ARBA00022643"/>
    </source>
</evidence>
<dbReference type="Pfam" id="PF01207">
    <property type="entry name" value="Dus"/>
    <property type="match status" value="1"/>
</dbReference>
<evidence type="ECO:0000256" key="7">
    <source>
        <dbReference type="ARBA" id="ARBA00023002"/>
    </source>
</evidence>
<evidence type="ECO:0000256" key="13">
    <source>
        <dbReference type="ARBA" id="ARBA00049513"/>
    </source>
</evidence>
<dbReference type="PROSITE" id="PS01136">
    <property type="entry name" value="UPF0034"/>
    <property type="match status" value="1"/>
</dbReference>
<dbReference type="Proteomes" id="UP000694546">
    <property type="component" value="Chromosome 22"/>
</dbReference>
<protein>
    <recommendedName>
        <fullName evidence="15">tRNA-dihydrouridine(47) synthase [NAD(P)(+)]</fullName>
        <ecNumber evidence="15">1.3.1.-</ecNumber>
    </recommendedName>
    <alternativeName>
        <fullName evidence="15">tRNA-dihydrouridine synthase 3</fullName>
    </alternativeName>
</protein>
<name>A0A8C4ZEB5_GADMO</name>
<keyword evidence="8" id="KW-0520">NAD</keyword>
<keyword evidence="6" id="KW-0521">NADP</keyword>
<feature type="compositionally biased region" description="Basic and acidic residues" evidence="16">
    <location>
        <begin position="58"/>
        <end position="77"/>
    </location>
</feature>
<keyword evidence="19" id="KW-1185">Reference proteome</keyword>
<dbReference type="Gene3D" id="3.20.20.70">
    <property type="entry name" value="Aldolase class I"/>
    <property type="match status" value="1"/>
</dbReference>
<dbReference type="Ensembl" id="ENSGMOT00000012484.2">
    <property type="protein sequence ID" value="ENSGMOP00000012158.2"/>
    <property type="gene ID" value="ENSGMOG00000011366.2"/>
</dbReference>
<comment type="catalytic activity">
    <reaction evidence="12">
        <text>a 5,6-dihydrouridine in mRNA + NADP(+) = a uridine in mRNA + NADPH + H(+)</text>
        <dbReference type="Rhea" id="RHEA:69855"/>
        <dbReference type="Rhea" id="RHEA-COMP:14658"/>
        <dbReference type="Rhea" id="RHEA-COMP:17789"/>
        <dbReference type="ChEBI" id="CHEBI:15378"/>
        <dbReference type="ChEBI" id="CHEBI:57783"/>
        <dbReference type="ChEBI" id="CHEBI:58349"/>
        <dbReference type="ChEBI" id="CHEBI:65315"/>
        <dbReference type="ChEBI" id="CHEBI:74443"/>
    </reaction>
    <physiologicalReaction direction="right-to-left" evidence="12">
        <dbReference type="Rhea" id="RHEA:69857"/>
    </physiologicalReaction>
</comment>
<dbReference type="EC" id="1.3.1.-" evidence="15"/>
<dbReference type="GO" id="GO:0003723">
    <property type="term" value="F:RNA binding"/>
    <property type="evidence" value="ECO:0007669"/>
    <property type="project" value="TreeGrafter"/>
</dbReference>
<evidence type="ECO:0000256" key="2">
    <source>
        <dbReference type="ARBA" id="ARBA00022630"/>
    </source>
</evidence>
<evidence type="ECO:0000313" key="18">
    <source>
        <dbReference type="Ensembl" id="ENSGMOP00000012158.2"/>
    </source>
</evidence>
<gene>
    <name evidence="18" type="primary">dus3l</name>
</gene>
<dbReference type="PROSITE" id="PS50103">
    <property type="entry name" value="ZF_C3H1"/>
    <property type="match status" value="1"/>
</dbReference>
<feature type="domain" description="C3H1-type" evidence="17">
    <location>
        <begin position="90"/>
        <end position="119"/>
    </location>
</feature>
<evidence type="ECO:0000256" key="15">
    <source>
        <dbReference type="RuleBase" id="RU291113"/>
    </source>
</evidence>
<dbReference type="PANTHER" id="PTHR45846:SF1">
    <property type="entry name" value="TRNA-DIHYDROURIDINE(47) SYNTHASE [NAD(P)(+)]-LIKE"/>
    <property type="match status" value="1"/>
</dbReference>
<evidence type="ECO:0000256" key="12">
    <source>
        <dbReference type="ARBA" id="ARBA00049447"/>
    </source>
</evidence>
<dbReference type="InterPro" id="IPR035587">
    <property type="entry name" value="DUS-like_FMN-bd"/>
</dbReference>
<keyword evidence="7 15" id="KW-0560">Oxidoreductase</keyword>
<comment type="catalytic activity">
    <reaction evidence="11">
        <text>a 5,6-dihydrouridine in mRNA + NAD(+) = a uridine in mRNA + NADH + H(+)</text>
        <dbReference type="Rhea" id="RHEA:69851"/>
        <dbReference type="Rhea" id="RHEA-COMP:14658"/>
        <dbReference type="Rhea" id="RHEA-COMP:17789"/>
        <dbReference type="ChEBI" id="CHEBI:15378"/>
        <dbReference type="ChEBI" id="CHEBI:57540"/>
        <dbReference type="ChEBI" id="CHEBI:57945"/>
        <dbReference type="ChEBI" id="CHEBI:65315"/>
        <dbReference type="ChEBI" id="CHEBI:74443"/>
    </reaction>
    <physiologicalReaction direction="right-to-left" evidence="11">
        <dbReference type="Rhea" id="RHEA:69853"/>
    </physiologicalReaction>
</comment>
<evidence type="ECO:0000259" key="17">
    <source>
        <dbReference type="PROSITE" id="PS50103"/>
    </source>
</evidence>
<reference evidence="18" key="2">
    <citation type="submission" date="2025-09" db="UniProtKB">
        <authorList>
            <consortium name="Ensembl"/>
        </authorList>
    </citation>
    <scope>IDENTIFICATION</scope>
</reference>
<dbReference type="GO" id="GO:0102265">
    <property type="term" value="F:tRNA-dihydrouridine47 synthase activity"/>
    <property type="evidence" value="ECO:0007669"/>
    <property type="project" value="UniProtKB-EC"/>
</dbReference>
<keyword evidence="5 15" id="KW-0819">tRNA processing</keyword>
<evidence type="ECO:0000256" key="5">
    <source>
        <dbReference type="ARBA" id="ARBA00022694"/>
    </source>
</evidence>
<keyword evidence="4" id="KW-0507">mRNA processing</keyword>
<dbReference type="GO" id="GO:0008270">
    <property type="term" value="F:zinc ion binding"/>
    <property type="evidence" value="ECO:0007669"/>
    <property type="project" value="UniProtKB-KW"/>
</dbReference>
<comment type="similarity">
    <text evidence="15">Belongs to the dus family. Dus3 subfamily.</text>
</comment>
<keyword evidence="3 15" id="KW-0288">FMN</keyword>
<comment type="catalytic activity">
    <reaction evidence="10">
        <text>5,6-dihydrouridine(47) in tRNA + NAD(+) = uridine(47) in tRNA + NADH + H(+)</text>
        <dbReference type="Rhea" id="RHEA:53364"/>
        <dbReference type="Rhea" id="RHEA-COMP:13539"/>
        <dbReference type="Rhea" id="RHEA-COMP:13540"/>
        <dbReference type="ChEBI" id="CHEBI:15378"/>
        <dbReference type="ChEBI" id="CHEBI:57540"/>
        <dbReference type="ChEBI" id="CHEBI:57945"/>
        <dbReference type="ChEBI" id="CHEBI:65315"/>
        <dbReference type="ChEBI" id="CHEBI:74443"/>
        <dbReference type="EC" id="1.3.1.89"/>
    </reaction>
    <physiologicalReaction direction="right-to-left" evidence="10">
        <dbReference type="Rhea" id="RHEA:53366"/>
    </physiologicalReaction>
</comment>
<evidence type="ECO:0000256" key="9">
    <source>
        <dbReference type="ARBA" id="ARBA00045365"/>
    </source>
</evidence>
<dbReference type="PANTHER" id="PTHR45846">
    <property type="entry name" value="TRNA-DIHYDROURIDINE(47) SYNTHASE [NAD(P)(+)]-LIKE"/>
    <property type="match status" value="1"/>
</dbReference>
<sequence length="642" mass="73143">MEEAASHGGETQVTEKVPELAVDGRRDGVRKGTAGIKTDFLTTKDKFHEFLDSNGQLPKEKEEKKENLPHDSDEQRGQNKSRPHVKPTAYEDQRLCQSVAQENRKCHYGDKCKFLHDVAEYMASKPADVGPSCYLYDTFGACFYGVTCRFALAHTTADFQSMRDEARVKAQEGRTPVRNSLDKDLQIRLRKHHVAFDRSAEYLQTIAKAQEPGPKQQQQQEERNGEAQGNDDMVVLMRFYFLFFLFPGNQPEAPSSDQTPAAEGANETTVKTIGPLTDADVIKLRPCEKKQVDFQDKLYLAPLTTCGNLPFRRVCKRFGADITCGEMAMCTNLLQGQQSEWALLKRHESEDLFGVQIEGCFPDTMTRCAELINNHIDVDFVDINSGCPIDLVYKKGGGCGLMTRTRKFEQIIRGMNYVLDVPLTVKIRTGVHEKYNVAHKLIPEMKKWGVSMITLHGRSREQRYTKLADWDYINTCSSLASPLPLFGNGDILSYDDAMKARETGVSGLMIARGALIKPWIFTEIKERRHWDISSSERLDNLRNFSNYGLEHWGSDTRGLEKTRTFMLEWLSFLCRYVPVGLLERVPQRINDRPPYYMGRNYLESLMASQHVGDWVKISEMLLGPVPKNFNFLPKHKANAYEK</sequence>
<comment type="catalytic activity">
    <reaction evidence="13">
        <text>5,6-dihydrouridine(47) in tRNA + NADP(+) = uridine(47) in tRNA + NADPH + H(+)</text>
        <dbReference type="Rhea" id="RHEA:53360"/>
        <dbReference type="Rhea" id="RHEA-COMP:13539"/>
        <dbReference type="Rhea" id="RHEA-COMP:13540"/>
        <dbReference type="ChEBI" id="CHEBI:15378"/>
        <dbReference type="ChEBI" id="CHEBI:57783"/>
        <dbReference type="ChEBI" id="CHEBI:58349"/>
        <dbReference type="ChEBI" id="CHEBI:65315"/>
        <dbReference type="ChEBI" id="CHEBI:74443"/>
        <dbReference type="EC" id="1.3.1.89"/>
    </reaction>
    <physiologicalReaction direction="right-to-left" evidence="13">
        <dbReference type="Rhea" id="RHEA:53362"/>
    </physiologicalReaction>
</comment>
<comment type="function">
    <text evidence="9">Catalyzes the synthesis of dihydrouridine, a modified base, in various RNAs, such as tRNAs, mRNAs and some long non-coding RNAs (lncRNAs). Mainly modifies the uridine in position 47 (U47) in the D-loop of most cytoplasmic tRNAs. Also able to mediate the formation of dihydrouridine in some mRNAs, thereby regulating their translation.</text>
</comment>
<dbReference type="Gene3D" id="4.10.1000.10">
    <property type="entry name" value="Zinc finger, CCCH-type"/>
    <property type="match status" value="1"/>
</dbReference>
<evidence type="ECO:0000313" key="19">
    <source>
        <dbReference type="Proteomes" id="UP000694546"/>
    </source>
</evidence>
<feature type="region of interest" description="Disordered" evidence="16">
    <location>
        <begin position="1"/>
        <end position="35"/>
    </location>
</feature>
<feature type="region of interest" description="Disordered" evidence="16">
    <location>
        <begin position="49"/>
        <end position="90"/>
    </location>
</feature>
<evidence type="ECO:0000256" key="1">
    <source>
        <dbReference type="ARBA" id="ARBA00001917"/>
    </source>
</evidence>
<dbReference type="InterPro" id="IPR000571">
    <property type="entry name" value="Znf_CCCH"/>
</dbReference>
<dbReference type="GO" id="GO:0050660">
    <property type="term" value="F:flavin adenine dinucleotide binding"/>
    <property type="evidence" value="ECO:0007669"/>
    <property type="project" value="UniProtKB-UniRule"/>
</dbReference>
<dbReference type="AlphaFoldDB" id="A0A8C4ZEB5"/>
<dbReference type="Pfam" id="PF25585">
    <property type="entry name" value="zf-CCCH_DUS3L"/>
    <property type="match status" value="1"/>
</dbReference>
<keyword evidence="2 15" id="KW-0285">Flavoprotein</keyword>
<proteinExistence type="inferred from homology"/>
<evidence type="ECO:0000256" key="6">
    <source>
        <dbReference type="ARBA" id="ARBA00022857"/>
    </source>
</evidence>
<feature type="zinc finger region" description="C3H1-type" evidence="14">
    <location>
        <begin position="90"/>
        <end position="119"/>
    </location>
</feature>
<keyword evidence="14 15" id="KW-0862">Zinc</keyword>
<reference evidence="18" key="1">
    <citation type="submission" date="2025-08" db="UniProtKB">
        <authorList>
            <consortium name="Ensembl"/>
        </authorList>
    </citation>
    <scope>IDENTIFICATION</scope>
</reference>
<dbReference type="CDD" id="cd02801">
    <property type="entry name" value="DUS_like_FMN"/>
    <property type="match status" value="1"/>
</dbReference>
<evidence type="ECO:0000256" key="4">
    <source>
        <dbReference type="ARBA" id="ARBA00022664"/>
    </source>
</evidence>
<comment type="cofactor">
    <cofactor evidence="1 15">
        <name>FMN</name>
        <dbReference type="ChEBI" id="CHEBI:58210"/>
    </cofactor>
</comment>
<dbReference type="InterPro" id="IPR018517">
    <property type="entry name" value="tRNA_hU_synthase_CS"/>
</dbReference>